<name>A0A6I6EMI1_9CLOT</name>
<dbReference type="Pfam" id="PF02810">
    <property type="entry name" value="SEC-C"/>
    <property type="match status" value="1"/>
</dbReference>
<dbReference type="NCBIfam" id="TIGR00500">
    <property type="entry name" value="met_pdase_I"/>
    <property type="match status" value="1"/>
</dbReference>
<protein>
    <recommendedName>
        <fullName evidence="6 7">Methionine aminopeptidase</fullName>
        <shortName evidence="6">MAP</shortName>
        <shortName evidence="6">MetAP</shortName>
        <ecNumber evidence="6 7">3.4.11.18</ecNumber>
    </recommendedName>
    <alternativeName>
        <fullName evidence="6">Peptidase M</fullName>
    </alternativeName>
</protein>
<dbReference type="InterPro" id="IPR000994">
    <property type="entry name" value="Pept_M24"/>
</dbReference>
<keyword evidence="3 6" id="KW-0645">Protease</keyword>
<evidence type="ECO:0000256" key="6">
    <source>
        <dbReference type="HAMAP-Rule" id="MF_01974"/>
    </source>
</evidence>
<dbReference type="InterPro" id="IPR001714">
    <property type="entry name" value="Pept_M24_MAP"/>
</dbReference>
<dbReference type="PANTHER" id="PTHR43330">
    <property type="entry name" value="METHIONINE AMINOPEPTIDASE"/>
    <property type="match status" value="1"/>
</dbReference>
<evidence type="ECO:0000313" key="10">
    <source>
        <dbReference type="Proteomes" id="UP000422764"/>
    </source>
</evidence>
<dbReference type="PRINTS" id="PR00599">
    <property type="entry name" value="MAPEPTIDASE"/>
</dbReference>
<dbReference type="InterPro" id="IPR036005">
    <property type="entry name" value="Creatinase/aminopeptidase-like"/>
</dbReference>
<feature type="binding site" evidence="6">
    <location>
        <position position="242"/>
    </location>
    <ligand>
        <name>a divalent metal cation</name>
        <dbReference type="ChEBI" id="CHEBI:60240"/>
        <label>2</label>
        <note>catalytic</note>
    </ligand>
</feature>
<feature type="domain" description="Peptidase M24" evidence="8">
    <location>
        <begin position="52"/>
        <end position="280"/>
    </location>
</feature>
<dbReference type="SUPFAM" id="SSF55920">
    <property type="entry name" value="Creatinase/aminopeptidase"/>
    <property type="match status" value="1"/>
</dbReference>
<dbReference type="CDD" id="cd01086">
    <property type="entry name" value="MetAP1"/>
    <property type="match status" value="1"/>
</dbReference>
<dbReference type="EMBL" id="CP046522">
    <property type="protein sequence ID" value="QGU94879.1"/>
    <property type="molecule type" value="Genomic_DNA"/>
</dbReference>
<reference evidence="9 10" key="1">
    <citation type="submission" date="2019-12" db="EMBL/GenBank/DDBJ databases">
        <title>Genome sequenceing of Clostridium bovifaecis.</title>
        <authorList>
            <person name="Yao Y."/>
        </authorList>
    </citation>
    <scope>NUCLEOTIDE SEQUENCE [LARGE SCALE GENOMIC DNA]</scope>
    <source>
        <strain evidence="9 10">BXX</strain>
    </source>
</reference>
<keyword evidence="10" id="KW-1185">Reference proteome</keyword>
<evidence type="ECO:0000256" key="7">
    <source>
        <dbReference type="RuleBase" id="RU003653"/>
    </source>
</evidence>
<dbReference type="Gene3D" id="3.90.230.10">
    <property type="entry name" value="Creatinase/methionine aminopeptidase superfamily"/>
    <property type="match status" value="1"/>
</dbReference>
<evidence type="ECO:0000259" key="8">
    <source>
        <dbReference type="Pfam" id="PF00557"/>
    </source>
</evidence>
<dbReference type="GO" id="GO:0004239">
    <property type="term" value="F:initiator methionyl aminopeptidase activity"/>
    <property type="evidence" value="ECO:0007669"/>
    <property type="project" value="UniProtKB-UniRule"/>
</dbReference>
<comment type="function">
    <text evidence="1 6">Removes the N-terminal methionine from nascent proteins. The N-terminal methionine is often cleaved when the second residue in the primary sequence is small and uncharged (Met-Ala-, Cys, Gly, Pro, Ser, Thr, or Val). Requires deformylation of the N(alpha)-formylated initiator methionine before it can be hydrolyzed.</text>
</comment>
<feature type="binding site" evidence="6">
    <location>
        <position position="146"/>
    </location>
    <ligand>
        <name>a divalent metal cation</name>
        <dbReference type="ChEBI" id="CHEBI:60240"/>
        <label>1</label>
    </ligand>
</feature>
<organism evidence="9 10">
    <name type="scientific">Clostridium bovifaecis</name>
    <dbReference type="NCBI Taxonomy" id="2184719"/>
    <lineage>
        <taxon>Bacteria</taxon>
        <taxon>Bacillati</taxon>
        <taxon>Bacillota</taxon>
        <taxon>Clostridia</taxon>
        <taxon>Eubacteriales</taxon>
        <taxon>Clostridiaceae</taxon>
        <taxon>Clostridium</taxon>
    </lineage>
</organism>
<dbReference type="EC" id="3.4.11.18" evidence="6 7"/>
<comment type="catalytic activity">
    <reaction evidence="6 7">
        <text>Release of N-terminal amino acids, preferentially methionine, from peptides and arylamides.</text>
        <dbReference type="EC" id="3.4.11.18"/>
    </reaction>
</comment>
<dbReference type="NCBIfam" id="NF008970">
    <property type="entry name" value="PRK12318.1"/>
    <property type="match status" value="1"/>
</dbReference>
<accession>A0A6I6EMI1</accession>
<dbReference type="Pfam" id="PF00557">
    <property type="entry name" value="Peptidase_M24"/>
    <property type="match status" value="1"/>
</dbReference>
<feature type="binding site" evidence="6">
    <location>
        <position position="146"/>
    </location>
    <ligand>
        <name>a divalent metal cation</name>
        <dbReference type="ChEBI" id="CHEBI:60240"/>
        <label>2</label>
        <note>catalytic</note>
    </ligand>
</feature>
<evidence type="ECO:0000256" key="3">
    <source>
        <dbReference type="ARBA" id="ARBA00022670"/>
    </source>
</evidence>
<feature type="binding site" evidence="6">
    <location>
        <position position="118"/>
    </location>
    <ligand>
        <name>substrate</name>
    </ligand>
</feature>
<dbReference type="InterPro" id="IPR004027">
    <property type="entry name" value="SEC_C_motif"/>
</dbReference>
<dbReference type="PANTHER" id="PTHR43330:SF8">
    <property type="entry name" value="METHIONINE AMINOPEPTIDASE 1D, MITOCHONDRIAL"/>
    <property type="match status" value="1"/>
</dbReference>
<evidence type="ECO:0000256" key="1">
    <source>
        <dbReference type="ARBA" id="ARBA00002521"/>
    </source>
</evidence>
<dbReference type="InterPro" id="IPR002467">
    <property type="entry name" value="Pept_M24A_MAP1"/>
</dbReference>
<keyword evidence="5 6" id="KW-0378">Hydrolase</keyword>
<comment type="cofactor">
    <cofactor evidence="6">
        <name>Co(2+)</name>
        <dbReference type="ChEBI" id="CHEBI:48828"/>
    </cofactor>
    <cofactor evidence="6">
        <name>Zn(2+)</name>
        <dbReference type="ChEBI" id="CHEBI:29105"/>
    </cofactor>
    <cofactor evidence="6">
        <name>Mn(2+)</name>
        <dbReference type="ChEBI" id="CHEBI:29035"/>
    </cofactor>
    <cofactor evidence="6">
        <name>Fe(2+)</name>
        <dbReference type="ChEBI" id="CHEBI:29033"/>
    </cofactor>
    <text evidence="6">Binds 2 divalent metal cations per subunit. Has a high-affinity and a low affinity metal-binding site. The true nature of the physiological cofactor is under debate. The enzyme is active with cobalt, zinc, manganese or divalent iron ions. Most likely, methionine aminopeptidases function as mononuclear Fe(2+)-metalloproteases under physiological conditions, and the catalytically relevant metal-binding site has been assigned to the histidine-containing high-affinity site.</text>
</comment>
<dbReference type="Proteomes" id="UP000422764">
    <property type="component" value="Chromosome"/>
</dbReference>
<feature type="binding site" evidence="6">
    <location>
        <position position="216"/>
    </location>
    <ligand>
        <name>substrate</name>
    </ligand>
</feature>
<dbReference type="AlphaFoldDB" id="A0A6I6EMI1"/>
<dbReference type="GO" id="GO:0070006">
    <property type="term" value="F:metalloaminopeptidase activity"/>
    <property type="evidence" value="ECO:0007669"/>
    <property type="project" value="UniProtKB-UniRule"/>
</dbReference>
<dbReference type="GO" id="GO:0046872">
    <property type="term" value="F:metal ion binding"/>
    <property type="evidence" value="ECO:0007669"/>
    <property type="project" value="UniProtKB-UniRule"/>
</dbReference>
<keyword evidence="2 6" id="KW-0031">Aminopeptidase</keyword>
<sequence length="287" mass="31671">MGKLSRNDLCWCGSGKKYKSCHLHMDEKLSLMEDEGLIAPPKEIIKTPEQIEGIKKSCQVTKKILDMVSEKIKEGVTTEEINTWVHNYTLELGAIPAPLNYMGYPKSVCISINEVVCHGIPSNRTLKNGDIVNVDVTSILDGYYGDASRMFIIGDASAKAIKLVETAKECLDIGIKQVKPFATIGDIGYAIQKYAEEKGYSVVREFGGHGIGLEFHEEPFVDHCGVQHTGMILVPGMTFTIEPMINEGTYRCKVLEDGWTAVTADGKLTAQWEHTVLVTEDGVEILT</sequence>
<feature type="binding site" evidence="6">
    <location>
        <position position="273"/>
    </location>
    <ligand>
        <name>a divalent metal cation</name>
        <dbReference type="ChEBI" id="CHEBI:60240"/>
        <label>1</label>
    </ligand>
</feature>
<dbReference type="Gene3D" id="3.10.450.50">
    <property type="match status" value="1"/>
</dbReference>
<evidence type="ECO:0000313" key="9">
    <source>
        <dbReference type="EMBL" id="QGU94879.1"/>
    </source>
</evidence>
<comment type="similarity">
    <text evidence="6">Belongs to the peptidase M24A family. Methionine aminopeptidase type 1 subfamily.</text>
</comment>
<evidence type="ECO:0000256" key="4">
    <source>
        <dbReference type="ARBA" id="ARBA00022723"/>
    </source>
</evidence>
<gene>
    <name evidence="6" type="primary">map</name>
    <name evidence="9" type="ORF">GOM49_06985</name>
</gene>
<dbReference type="HAMAP" id="MF_01974">
    <property type="entry name" value="MetAP_1"/>
    <property type="match status" value="1"/>
</dbReference>
<feature type="binding site" evidence="6">
    <location>
        <position position="273"/>
    </location>
    <ligand>
        <name>a divalent metal cation</name>
        <dbReference type="ChEBI" id="CHEBI:60240"/>
        <label>2</label>
        <note>catalytic</note>
    </ligand>
</feature>
<dbReference type="GO" id="GO:0006508">
    <property type="term" value="P:proteolysis"/>
    <property type="evidence" value="ECO:0007669"/>
    <property type="project" value="UniProtKB-KW"/>
</dbReference>
<dbReference type="SUPFAM" id="SSF103642">
    <property type="entry name" value="Sec-C motif"/>
    <property type="match status" value="1"/>
</dbReference>
<evidence type="ECO:0000256" key="2">
    <source>
        <dbReference type="ARBA" id="ARBA00022438"/>
    </source>
</evidence>
<comment type="subunit">
    <text evidence="6">Monomer.</text>
</comment>
<proteinExistence type="inferred from homology"/>
<feature type="binding site" evidence="6">
    <location>
        <position position="135"/>
    </location>
    <ligand>
        <name>a divalent metal cation</name>
        <dbReference type="ChEBI" id="CHEBI:60240"/>
        <label>1</label>
    </ligand>
</feature>
<keyword evidence="4 6" id="KW-0479">Metal-binding</keyword>
<feature type="binding site" evidence="6">
    <location>
        <position position="209"/>
    </location>
    <ligand>
        <name>a divalent metal cation</name>
        <dbReference type="ChEBI" id="CHEBI:60240"/>
        <label>2</label>
        <note>catalytic</note>
    </ligand>
</feature>
<evidence type="ECO:0000256" key="5">
    <source>
        <dbReference type="ARBA" id="ARBA00022801"/>
    </source>
</evidence>